<accession>T1B0Z7</accession>
<dbReference type="SUPFAM" id="SSF48452">
    <property type="entry name" value="TPR-like"/>
    <property type="match status" value="1"/>
</dbReference>
<organism evidence="1">
    <name type="scientific">mine drainage metagenome</name>
    <dbReference type="NCBI Taxonomy" id="410659"/>
    <lineage>
        <taxon>unclassified sequences</taxon>
        <taxon>metagenomes</taxon>
        <taxon>ecological metagenomes</taxon>
    </lineage>
</organism>
<comment type="caution">
    <text evidence="1">The sequence shown here is derived from an EMBL/GenBank/DDBJ whole genome shotgun (WGS) entry which is preliminary data.</text>
</comment>
<dbReference type="PROSITE" id="PS50005">
    <property type="entry name" value="TPR"/>
    <property type="match status" value="1"/>
</dbReference>
<dbReference type="GO" id="GO:0016740">
    <property type="term" value="F:transferase activity"/>
    <property type="evidence" value="ECO:0007669"/>
    <property type="project" value="UniProtKB-KW"/>
</dbReference>
<evidence type="ECO:0000313" key="1">
    <source>
        <dbReference type="EMBL" id="EQD62263.1"/>
    </source>
</evidence>
<dbReference type="AlphaFoldDB" id="T1B0Z7"/>
<dbReference type="SMART" id="SM00028">
    <property type="entry name" value="TPR"/>
    <property type="match status" value="3"/>
</dbReference>
<dbReference type="Gene3D" id="1.25.40.10">
    <property type="entry name" value="Tetratricopeptide repeat domain"/>
    <property type="match status" value="2"/>
</dbReference>
<reference evidence="1" key="1">
    <citation type="submission" date="2013-08" db="EMBL/GenBank/DDBJ databases">
        <authorList>
            <person name="Mendez C."/>
            <person name="Richter M."/>
            <person name="Ferrer M."/>
            <person name="Sanchez J."/>
        </authorList>
    </citation>
    <scope>NUCLEOTIDE SEQUENCE</scope>
</reference>
<dbReference type="PANTHER" id="PTHR44395">
    <property type="match status" value="1"/>
</dbReference>
<sequence>MTLDAEALRLMHAGRLGEALQVAERAVAAEQACSPGHAVLAEILLRLGRAAEAESVLESAARYAAGSAEAYDALARTAVALGRHDRANALYRRAVQCSPNVARHWYNLAASERGFGRFAQAEAACDRAIALNRREYRGYLLRSELRVQTPTANHLEQLRQELARPDLHDSARVLLGYALGKELDDLEQYDQAFEAFALAAGARRRQLVYDVRVDEHKLRRIIEVFPRGPDRVLDGRIDSGRFVFIFGLPRSGTTL</sequence>
<name>T1B0Z7_9ZZZZ</name>
<proteinExistence type="predicted"/>
<feature type="non-terminal residue" evidence="1">
    <location>
        <position position="255"/>
    </location>
</feature>
<dbReference type="EMBL" id="AUZZ01001972">
    <property type="protein sequence ID" value="EQD62263.1"/>
    <property type="molecule type" value="Genomic_DNA"/>
</dbReference>
<gene>
    <name evidence="1" type="ORF">B2A_02908</name>
</gene>
<dbReference type="PANTHER" id="PTHR44395:SF1">
    <property type="entry name" value="PROTEIN O-MANNOSYL-TRANSFERASE TMTC3"/>
    <property type="match status" value="1"/>
</dbReference>
<reference evidence="1" key="2">
    <citation type="journal article" date="2014" name="ISME J.">
        <title>Microbial stratification in low pH oxic and suboxic macroscopic growths along an acid mine drainage.</title>
        <authorList>
            <person name="Mendez-Garcia C."/>
            <person name="Mesa V."/>
            <person name="Sprenger R.R."/>
            <person name="Richter M."/>
            <person name="Diez M.S."/>
            <person name="Solano J."/>
            <person name="Bargiela R."/>
            <person name="Golyshina O.V."/>
            <person name="Manteca A."/>
            <person name="Ramos J.L."/>
            <person name="Gallego J.R."/>
            <person name="Llorente I."/>
            <person name="Martins Dos Santos V.A."/>
            <person name="Jensen O.N."/>
            <person name="Pelaez A.I."/>
            <person name="Sanchez J."/>
            <person name="Ferrer M."/>
        </authorList>
    </citation>
    <scope>NUCLEOTIDE SEQUENCE</scope>
</reference>
<protein>
    <submittedName>
        <fullName evidence="1">TPR/sulfotransferase domain protein</fullName>
    </submittedName>
</protein>
<keyword evidence="1" id="KW-0808">Transferase</keyword>
<dbReference type="InterPro" id="IPR019734">
    <property type="entry name" value="TPR_rpt"/>
</dbReference>
<dbReference type="InterPro" id="IPR011990">
    <property type="entry name" value="TPR-like_helical_dom_sf"/>
</dbReference>
<dbReference type="Pfam" id="PF14559">
    <property type="entry name" value="TPR_19"/>
    <property type="match status" value="1"/>
</dbReference>